<dbReference type="PANTHER" id="PTHR30404:SF0">
    <property type="entry name" value="N-ACETYLMURAMOYL-L-ALANINE AMIDASE AMIC"/>
    <property type="match status" value="1"/>
</dbReference>
<evidence type="ECO:0000313" key="14">
    <source>
        <dbReference type="Proteomes" id="UP000282435"/>
    </source>
</evidence>
<evidence type="ECO:0000256" key="4">
    <source>
        <dbReference type="ARBA" id="ARBA00011901"/>
    </source>
</evidence>
<dbReference type="CDD" id="cd02696">
    <property type="entry name" value="MurNAc-LAA"/>
    <property type="match status" value="1"/>
</dbReference>
<comment type="catalytic activity">
    <reaction evidence="1">
        <text>Hydrolyzes the link between N-acetylmuramoyl residues and L-amino acid residues in certain cell-wall glycopeptides.</text>
        <dbReference type="EC" id="3.5.1.28"/>
    </reaction>
</comment>
<dbReference type="PANTHER" id="PTHR30404">
    <property type="entry name" value="N-ACETYLMURAMOYL-L-ALANINE AMIDASE"/>
    <property type="match status" value="1"/>
</dbReference>
<comment type="subcellular location">
    <subcellularLocation>
        <location evidence="2">Periplasm</location>
    </subcellularLocation>
</comment>
<evidence type="ECO:0000256" key="6">
    <source>
        <dbReference type="ARBA" id="ARBA00022764"/>
    </source>
</evidence>
<keyword evidence="5 11" id="KW-0732">Signal</keyword>
<comment type="similarity">
    <text evidence="3">Belongs to the N-acetylmuramoyl-L-alanine amidase 3 family.</text>
</comment>
<evidence type="ECO:0000256" key="1">
    <source>
        <dbReference type="ARBA" id="ARBA00001561"/>
    </source>
</evidence>
<feature type="region of interest" description="Disordered" evidence="10">
    <location>
        <begin position="170"/>
        <end position="199"/>
    </location>
</feature>
<dbReference type="RefSeq" id="WP_126983867.1">
    <property type="nucleotide sequence ID" value="NZ_CP034670.1"/>
</dbReference>
<dbReference type="FunFam" id="3.40.630.40:FF:000001">
    <property type="entry name" value="N-acetylmuramoyl-L-alanine amidase"/>
    <property type="match status" value="1"/>
</dbReference>
<dbReference type="Proteomes" id="UP000282435">
    <property type="component" value="Chromosome"/>
</dbReference>
<keyword evidence="8" id="KW-0961">Cell wall biogenesis/degradation</keyword>
<accession>A0A3S9SLK7</accession>
<dbReference type="Gene3D" id="2.60.40.3500">
    <property type="match status" value="1"/>
</dbReference>
<dbReference type="Pfam" id="PF11741">
    <property type="entry name" value="AMIN"/>
    <property type="match status" value="1"/>
</dbReference>
<evidence type="ECO:0000256" key="5">
    <source>
        <dbReference type="ARBA" id="ARBA00022729"/>
    </source>
</evidence>
<evidence type="ECO:0000259" key="12">
    <source>
        <dbReference type="SMART" id="SM00646"/>
    </source>
</evidence>
<proteinExistence type="inferred from homology"/>
<dbReference type="GO" id="GO:0009253">
    <property type="term" value="P:peptidoglycan catabolic process"/>
    <property type="evidence" value="ECO:0007669"/>
    <property type="project" value="InterPro"/>
</dbReference>
<evidence type="ECO:0000256" key="8">
    <source>
        <dbReference type="ARBA" id="ARBA00023316"/>
    </source>
</evidence>
<keyword evidence="7" id="KW-0378">Hydrolase</keyword>
<dbReference type="InterPro" id="IPR050695">
    <property type="entry name" value="N-acetylmuramoyl_amidase_3"/>
</dbReference>
<dbReference type="InterPro" id="IPR002508">
    <property type="entry name" value="MurNAc-LAA_cat"/>
</dbReference>
<dbReference type="Gene3D" id="3.40.630.40">
    <property type="entry name" value="Zn-dependent exopeptidases"/>
    <property type="match status" value="1"/>
</dbReference>
<evidence type="ECO:0000256" key="9">
    <source>
        <dbReference type="ARBA" id="ARBA00074581"/>
    </source>
</evidence>
<evidence type="ECO:0000313" key="13">
    <source>
        <dbReference type="EMBL" id="AZR60407.1"/>
    </source>
</evidence>
<dbReference type="SUPFAM" id="SSF53187">
    <property type="entry name" value="Zn-dependent exopeptidases"/>
    <property type="match status" value="1"/>
</dbReference>
<dbReference type="EC" id="3.5.1.28" evidence="4"/>
<dbReference type="GO" id="GO:0071555">
    <property type="term" value="P:cell wall organization"/>
    <property type="evidence" value="ECO:0007669"/>
    <property type="project" value="UniProtKB-KW"/>
</dbReference>
<dbReference type="EMBL" id="CP034670">
    <property type="protein sequence ID" value="AZR60407.1"/>
    <property type="molecule type" value="Genomic_DNA"/>
</dbReference>
<evidence type="ECO:0000256" key="11">
    <source>
        <dbReference type="SAM" id="SignalP"/>
    </source>
</evidence>
<organism evidence="13 14">
    <name type="scientific">Eikenella corrodens</name>
    <dbReference type="NCBI Taxonomy" id="539"/>
    <lineage>
        <taxon>Bacteria</taxon>
        <taxon>Pseudomonadati</taxon>
        <taxon>Pseudomonadota</taxon>
        <taxon>Betaproteobacteria</taxon>
        <taxon>Neisseriales</taxon>
        <taxon>Neisseriaceae</taxon>
        <taxon>Eikenella</taxon>
    </lineage>
</organism>
<dbReference type="AlphaFoldDB" id="A0A3S9SLK7"/>
<keyword evidence="6" id="KW-0574">Periplasm</keyword>
<dbReference type="Pfam" id="PF01520">
    <property type="entry name" value="Amidase_3"/>
    <property type="match status" value="1"/>
</dbReference>
<dbReference type="GO" id="GO:0030288">
    <property type="term" value="C:outer membrane-bounded periplasmic space"/>
    <property type="evidence" value="ECO:0007669"/>
    <property type="project" value="TreeGrafter"/>
</dbReference>
<feature type="signal peptide" evidence="11">
    <location>
        <begin position="1"/>
        <end position="27"/>
    </location>
</feature>
<sequence length="429" mass="46853">MAKLTRRIFLSSGAGLLLLSIVPTGEAHGTPQFVAVRIWPASSYTRATLESTRSLHHKYFLLDNPRRLVVDIQGASLDSVVQSLPQKLSRSDPYVAGIRVGQFNPDTIRVVMDLKTAVNPQVFSLAPVANFKHRLVIDLYPTQAVALAQEANDPLMALLQDYTNGRIRQDGTATEQAQTTSVPPVQNHAGGNRRGNRRGNRKLVVMLDPGHGGEDSGAIGPSGLREKDVVLSIARETKREMERLGYQVYMTRNEDVFIPLGVRVAKARSRKADIFISIHADAFTTPQPRGTGVYALSRGRATSAAARWLAQSQNASDQIGGIRVSGNRQVDHTLFDLVQTATINDSLRLGKSVLDEMGKINRLHKGHVDQAGFAVLKAPDIPSILVETAFISNPDEERMLSSSQFRQKAARAITAGAQQYLATAVVARR</sequence>
<name>A0A3S9SLK7_EIKCO</name>
<dbReference type="SMART" id="SM00646">
    <property type="entry name" value="Ami_3"/>
    <property type="match status" value="1"/>
</dbReference>
<gene>
    <name evidence="13" type="ORF">ELB75_10545</name>
</gene>
<dbReference type="InterPro" id="IPR021731">
    <property type="entry name" value="AMIN_dom"/>
</dbReference>
<protein>
    <recommendedName>
        <fullName evidence="9">N-acetylmuramoyl-L-alanine amidase AmiC</fullName>
        <ecNumber evidence="4">3.5.1.28</ecNumber>
    </recommendedName>
</protein>
<feature type="chain" id="PRO_5019287306" description="N-acetylmuramoyl-L-alanine amidase AmiC" evidence="11">
    <location>
        <begin position="28"/>
        <end position="429"/>
    </location>
</feature>
<evidence type="ECO:0000256" key="3">
    <source>
        <dbReference type="ARBA" id="ARBA00010860"/>
    </source>
</evidence>
<evidence type="ECO:0000256" key="10">
    <source>
        <dbReference type="SAM" id="MobiDB-lite"/>
    </source>
</evidence>
<feature type="domain" description="MurNAc-LAA" evidence="12">
    <location>
        <begin position="264"/>
        <end position="418"/>
    </location>
</feature>
<feature type="compositionally biased region" description="Polar residues" evidence="10">
    <location>
        <begin position="171"/>
        <end position="184"/>
    </location>
</feature>
<evidence type="ECO:0000256" key="2">
    <source>
        <dbReference type="ARBA" id="ARBA00004418"/>
    </source>
</evidence>
<dbReference type="OrthoDB" id="9806267at2"/>
<evidence type="ECO:0000256" key="7">
    <source>
        <dbReference type="ARBA" id="ARBA00022801"/>
    </source>
</evidence>
<reference evidence="13 14" key="1">
    <citation type="submission" date="2018-12" db="EMBL/GenBank/DDBJ databases">
        <title>Genome sequencing of Eikenella corrodens KCOM 3110 (= JS217).</title>
        <authorList>
            <person name="Koo J.-K."/>
            <person name="Park S.-N."/>
            <person name="Lim Y.K."/>
        </authorList>
    </citation>
    <scope>NUCLEOTIDE SEQUENCE [LARGE SCALE GENOMIC DNA]</scope>
    <source>
        <strain evidence="13 14">KCOM 3110</strain>
    </source>
</reference>
<dbReference type="GO" id="GO:0008745">
    <property type="term" value="F:N-acetylmuramoyl-L-alanine amidase activity"/>
    <property type="evidence" value="ECO:0007669"/>
    <property type="project" value="UniProtKB-EC"/>
</dbReference>